<dbReference type="AlphaFoldDB" id="A0A0G2JFN0"/>
<keyword evidence="4" id="KW-1185">Reference proteome</keyword>
<dbReference type="VEuPathDB" id="HostDB:ENSMUSG00000076888"/>
<dbReference type="GeneTree" id="ENSGT00950000186535"/>
<reference evidence="2" key="3">
    <citation type="submission" date="2025-08" db="UniProtKB">
        <authorList>
            <consortium name="Ensembl"/>
        </authorList>
    </citation>
    <scope>IDENTIFICATION</scope>
    <source>
        <strain evidence="2">C57BL/6J</strain>
    </source>
</reference>
<evidence type="ECO:0000313" key="3">
    <source>
        <dbReference type="MGI" id="MGI:4439846"/>
    </source>
</evidence>
<evidence type="ECO:0000313" key="2">
    <source>
        <dbReference type="Ensembl" id="ENSMUSP00000143239.2"/>
    </source>
</evidence>
<dbReference type="iPTMnet" id="A0A0G2JFN0"/>
<reference evidence="2" key="4">
    <citation type="submission" date="2025-09" db="UniProtKB">
        <authorList>
            <consortium name="Ensembl"/>
        </authorList>
    </citation>
    <scope>IDENTIFICATION</scope>
    <source>
        <strain evidence="2">C57BL/6J</strain>
    </source>
</reference>
<protein>
    <submittedName>
        <fullName evidence="2">T cell receptor alpha joining 42</fullName>
    </submittedName>
</protein>
<evidence type="ECO:0000256" key="1">
    <source>
        <dbReference type="SAM" id="MobiDB-lite"/>
    </source>
</evidence>
<dbReference type="Proteomes" id="UP000000589">
    <property type="component" value="Chromosome 14"/>
</dbReference>
<sequence length="21" mass="2081">NSGGSNAKLTFGKGTKLSVKS</sequence>
<dbReference type="GlyGen" id="A0A0G2JFN0">
    <property type="glycosylation" value="2 sites, 1 O-linked glycan (2 sites)"/>
</dbReference>
<evidence type="ECO:0000313" key="4">
    <source>
        <dbReference type="Proteomes" id="UP000000589"/>
    </source>
</evidence>
<proteinExistence type="predicted"/>
<feature type="region of interest" description="Disordered" evidence="1">
    <location>
        <begin position="1"/>
        <end position="21"/>
    </location>
</feature>
<reference evidence="2 4" key="2">
    <citation type="journal article" date="2011" name="PLoS Biol.">
        <title>Modernizing reference genome assemblies.</title>
        <authorList>
            <person name="Church D.M."/>
            <person name="Schneider V.A."/>
            <person name="Graves T."/>
            <person name="Auger K."/>
            <person name="Cunningham F."/>
            <person name="Bouk N."/>
            <person name="Chen H.C."/>
            <person name="Agarwala R."/>
            <person name="McLaren W.M."/>
            <person name="Ritchie G.R."/>
            <person name="Albracht D."/>
            <person name="Kremitzki M."/>
            <person name="Rock S."/>
            <person name="Kotkiewicz H."/>
            <person name="Kremitzki C."/>
            <person name="Wollam A."/>
            <person name="Trani L."/>
            <person name="Fulton L."/>
            <person name="Fulton R."/>
            <person name="Matthews L."/>
            <person name="Whitehead S."/>
            <person name="Chow W."/>
            <person name="Torrance J."/>
            <person name="Dunn M."/>
            <person name="Harden G."/>
            <person name="Threadgold G."/>
            <person name="Wood J."/>
            <person name="Collins J."/>
            <person name="Heath P."/>
            <person name="Griffiths G."/>
            <person name="Pelan S."/>
            <person name="Grafham D."/>
            <person name="Eichler E.E."/>
            <person name="Weinstock G."/>
            <person name="Mardis E.R."/>
            <person name="Wilson R.K."/>
            <person name="Howe K."/>
            <person name="Flicek P."/>
            <person name="Hubbard T."/>
        </authorList>
    </citation>
    <scope>NUCLEOTIDE SEQUENCE [LARGE SCALE GENOMIC DNA]</scope>
    <source>
        <strain evidence="2 4">C57BL/6J</strain>
    </source>
</reference>
<organism evidence="2 4">
    <name type="scientific">Mus musculus</name>
    <name type="common">Mouse</name>
    <dbReference type="NCBI Taxonomy" id="10090"/>
    <lineage>
        <taxon>Eukaryota</taxon>
        <taxon>Metazoa</taxon>
        <taxon>Chordata</taxon>
        <taxon>Craniata</taxon>
        <taxon>Vertebrata</taxon>
        <taxon>Euteleostomi</taxon>
        <taxon>Mammalia</taxon>
        <taxon>Eutheria</taxon>
        <taxon>Euarchontoglires</taxon>
        <taxon>Glires</taxon>
        <taxon>Rodentia</taxon>
        <taxon>Myomorpha</taxon>
        <taxon>Muroidea</taxon>
        <taxon>Muridae</taxon>
        <taxon>Murinae</taxon>
        <taxon>Mus</taxon>
        <taxon>Mus</taxon>
    </lineage>
</organism>
<accession>A0A0G2JFN0</accession>
<dbReference type="Bgee" id="ENSMUSG00000076888">
    <property type="expression patterns" value="Expressed in thymus and 6 other cell types or tissues"/>
</dbReference>
<name>A0A0G2JFN0_MOUSE</name>
<dbReference type="Ensembl" id="ENSMUST00000103700.2">
    <property type="protein sequence ID" value="ENSMUSP00000143239.2"/>
    <property type="gene ID" value="ENSMUSG00000076888.2"/>
</dbReference>
<gene>
    <name evidence="2 3" type="primary">Traj42</name>
</gene>
<reference evidence="2 4" key="1">
    <citation type="journal article" date="2009" name="PLoS Biol.">
        <title>Lineage-specific biology revealed by a finished genome assembly of the mouse.</title>
        <authorList>
            <consortium name="Mouse Genome Sequencing Consortium"/>
            <person name="Church D.M."/>
            <person name="Goodstadt L."/>
            <person name="Hillier L.W."/>
            <person name="Zody M.C."/>
            <person name="Goldstein S."/>
            <person name="She X."/>
            <person name="Bult C.J."/>
            <person name="Agarwala R."/>
            <person name="Cherry J.L."/>
            <person name="DiCuccio M."/>
            <person name="Hlavina W."/>
            <person name="Kapustin Y."/>
            <person name="Meric P."/>
            <person name="Maglott D."/>
            <person name="Birtle Z."/>
            <person name="Marques A.C."/>
            <person name="Graves T."/>
            <person name="Zhou S."/>
            <person name="Teague B."/>
            <person name="Potamousis K."/>
            <person name="Churas C."/>
            <person name="Place M."/>
            <person name="Herschleb J."/>
            <person name="Runnheim R."/>
            <person name="Forrest D."/>
            <person name="Amos-Landgraf J."/>
            <person name="Schwartz D.C."/>
            <person name="Cheng Z."/>
            <person name="Lindblad-Toh K."/>
            <person name="Eichler E.E."/>
            <person name="Ponting C.P."/>
        </authorList>
    </citation>
    <scope>NUCLEOTIDE SEQUENCE [LARGE SCALE GENOMIC DNA]</scope>
    <source>
        <strain evidence="2 4">C57BL/6J</strain>
    </source>
</reference>
<dbReference type="InParanoid" id="A0A0G2JFN0"/>
<dbReference type="AGR" id="MGI:4439846"/>
<dbReference type="MGI" id="MGI:4439846">
    <property type="gene designation" value="Traj42"/>
</dbReference>
<feature type="non-terminal residue" evidence="2">
    <location>
        <position position="1"/>
    </location>
</feature>
<feature type="non-terminal residue" evidence="2">
    <location>
        <position position="21"/>
    </location>
</feature>